<keyword evidence="1" id="KW-0472">Membrane</keyword>
<dbReference type="EMBL" id="CCJV01000052">
    <property type="protein sequence ID" value="CDT10962.1"/>
    <property type="molecule type" value="Genomic_DNA"/>
</dbReference>
<feature type="transmembrane region" description="Helical" evidence="1">
    <location>
        <begin position="140"/>
        <end position="157"/>
    </location>
</feature>
<keyword evidence="1" id="KW-1133">Transmembrane helix</keyword>
<protein>
    <submittedName>
        <fullName evidence="2">Urease accessory protein UreJ</fullName>
    </submittedName>
</protein>
<feature type="transmembrane region" description="Helical" evidence="1">
    <location>
        <begin position="193"/>
        <end position="216"/>
    </location>
</feature>
<feature type="transmembrane region" description="Helical" evidence="1">
    <location>
        <begin position="113"/>
        <end position="134"/>
    </location>
</feature>
<comment type="caution">
    <text evidence="2">The sequence shown here is derived from an EMBL/GenBank/DDBJ whole genome shotgun (WGS) entry which is preliminary data.</text>
</comment>
<keyword evidence="1" id="KW-0812">Transmembrane</keyword>
<name>A0A822MXF3_9VIBR</name>
<feature type="transmembrane region" description="Helical" evidence="1">
    <location>
        <begin position="164"/>
        <end position="181"/>
    </location>
</feature>
<organism evidence="2 3">
    <name type="scientific">Vibrio crassostreae</name>
    <dbReference type="NCBI Taxonomy" id="246167"/>
    <lineage>
        <taxon>Bacteria</taxon>
        <taxon>Pseudomonadati</taxon>
        <taxon>Pseudomonadota</taxon>
        <taxon>Gammaproteobacteria</taxon>
        <taxon>Vibrionales</taxon>
        <taxon>Vibrionaceae</taxon>
        <taxon>Vibrio</taxon>
    </lineage>
</organism>
<dbReference type="Pfam" id="PF04955">
    <property type="entry name" value="HupE_UreJ"/>
    <property type="match status" value="1"/>
</dbReference>
<sequence>MVVAQVVIITIINRVIDDSLNDLYNNDINNYKRKELAMNFKTAAGLCTFTLASLTTSTMAFAHLGHGSHLVHESHSFMSGLTHPVTGIDHLIMLIAFGLLIGALSFSTKIKAALIGGGLASLVVGLIAGQALGFSVIVEPAIIASLFVVSLCLWHVFSPSTKRVNSVLVASIAMLFFHGYAHGVEAASNLTQFATGMSITALALMVVGTFVGRAVYSKWLSVGVASASAVLLLGA</sequence>
<evidence type="ECO:0000313" key="3">
    <source>
        <dbReference type="Proteomes" id="UP000049495"/>
    </source>
</evidence>
<dbReference type="AlphaFoldDB" id="A0A822MXF3"/>
<dbReference type="InterPro" id="IPR007038">
    <property type="entry name" value="HupE_UreJ"/>
</dbReference>
<accession>A0A822MXF3</accession>
<dbReference type="Proteomes" id="UP000049495">
    <property type="component" value="Unassembled WGS sequence"/>
</dbReference>
<proteinExistence type="predicted"/>
<evidence type="ECO:0000313" key="2">
    <source>
        <dbReference type="EMBL" id="CDT10962.1"/>
    </source>
</evidence>
<evidence type="ECO:0000256" key="1">
    <source>
        <dbReference type="SAM" id="Phobius"/>
    </source>
</evidence>
<gene>
    <name evidence="2" type="ORF">VCR5J5_1450065</name>
</gene>
<feature type="transmembrane region" description="Helical" evidence="1">
    <location>
        <begin position="85"/>
        <end position="106"/>
    </location>
</feature>
<reference evidence="3" key="1">
    <citation type="submission" date="2014-06" db="EMBL/GenBank/DDBJ databases">
        <authorList>
            <person name="Le Roux Frederique"/>
        </authorList>
    </citation>
    <scope>NUCLEOTIDE SEQUENCE [LARGE SCALE GENOMIC DNA]</scope>
    <source>
        <strain evidence="3">J5-5</strain>
    </source>
</reference>
<feature type="transmembrane region" description="Helical" evidence="1">
    <location>
        <begin position="42"/>
        <end position="65"/>
    </location>
</feature>